<dbReference type="Proteomes" id="UP000092444">
    <property type="component" value="Unassembled WGS sequence"/>
</dbReference>
<feature type="compositionally biased region" description="Low complexity" evidence="1">
    <location>
        <begin position="539"/>
        <end position="560"/>
    </location>
</feature>
<feature type="compositionally biased region" description="Acidic residues" evidence="1">
    <location>
        <begin position="894"/>
        <end position="925"/>
    </location>
</feature>
<feature type="region of interest" description="Disordered" evidence="1">
    <location>
        <begin position="573"/>
        <end position="601"/>
    </location>
</feature>
<feature type="transmembrane region" description="Helical" evidence="2">
    <location>
        <begin position="1094"/>
        <end position="1120"/>
    </location>
</feature>
<keyword evidence="2" id="KW-0472">Membrane</keyword>
<organism evidence="3 4">
    <name type="scientific">Glossina morsitans morsitans</name>
    <name type="common">Savannah tsetse fly</name>
    <dbReference type="NCBI Taxonomy" id="37546"/>
    <lineage>
        <taxon>Eukaryota</taxon>
        <taxon>Metazoa</taxon>
        <taxon>Ecdysozoa</taxon>
        <taxon>Arthropoda</taxon>
        <taxon>Hexapoda</taxon>
        <taxon>Insecta</taxon>
        <taxon>Pterygota</taxon>
        <taxon>Neoptera</taxon>
        <taxon>Endopterygota</taxon>
        <taxon>Diptera</taxon>
        <taxon>Brachycera</taxon>
        <taxon>Muscomorpha</taxon>
        <taxon>Hippoboscoidea</taxon>
        <taxon>Glossinidae</taxon>
        <taxon>Glossina</taxon>
    </lineage>
</organism>
<keyword evidence="2" id="KW-0812">Transmembrane</keyword>
<dbReference type="PANTHER" id="PTHR23278">
    <property type="entry name" value="SIDESTEP PROTEIN"/>
    <property type="match status" value="1"/>
</dbReference>
<feature type="compositionally biased region" description="Low complexity" evidence="1">
    <location>
        <begin position="140"/>
        <end position="162"/>
    </location>
</feature>
<feature type="region of interest" description="Disordered" evidence="1">
    <location>
        <begin position="128"/>
        <end position="217"/>
    </location>
</feature>
<feature type="compositionally biased region" description="Polar residues" evidence="1">
    <location>
        <begin position="1219"/>
        <end position="1243"/>
    </location>
</feature>
<feature type="region of interest" description="Disordered" evidence="1">
    <location>
        <begin position="454"/>
        <end position="518"/>
    </location>
</feature>
<feature type="compositionally biased region" description="Basic residues" evidence="1">
    <location>
        <begin position="460"/>
        <end position="494"/>
    </location>
</feature>
<evidence type="ECO:0000256" key="2">
    <source>
        <dbReference type="SAM" id="Phobius"/>
    </source>
</evidence>
<feature type="compositionally biased region" description="Polar residues" evidence="1">
    <location>
        <begin position="842"/>
        <end position="858"/>
    </location>
</feature>
<feature type="region of interest" description="Disordered" evidence="1">
    <location>
        <begin position="530"/>
        <end position="560"/>
    </location>
</feature>
<keyword evidence="2" id="KW-1133">Transmembrane helix</keyword>
<feature type="compositionally biased region" description="Polar residues" evidence="1">
    <location>
        <begin position="195"/>
        <end position="217"/>
    </location>
</feature>
<feature type="region of interest" description="Disordered" evidence="1">
    <location>
        <begin position="842"/>
        <end position="878"/>
    </location>
</feature>
<feature type="region of interest" description="Disordered" evidence="1">
    <location>
        <begin position="894"/>
        <end position="934"/>
    </location>
</feature>
<dbReference type="PANTHER" id="PTHR23278:SF26">
    <property type="entry name" value="SIDESTEP III, ISOFORM O"/>
    <property type="match status" value="1"/>
</dbReference>
<keyword evidence="4" id="KW-1185">Reference proteome</keyword>
<proteinExistence type="predicted"/>
<evidence type="ECO:0000313" key="4">
    <source>
        <dbReference type="Proteomes" id="UP000092444"/>
    </source>
</evidence>
<evidence type="ECO:0000256" key="1">
    <source>
        <dbReference type="SAM" id="MobiDB-lite"/>
    </source>
</evidence>
<feature type="compositionally biased region" description="Basic and acidic residues" evidence="1">
    <location>
        <begin position="496"/>
        <end position="508"/>
    </location>
</feature>
<dbReference type="EnsemblMetazoa" id="GMOY001398-RA">
    <property type="protein sequence ID" value="GMOY001398-PA"/>
    <property type="gene ID" value="GMOY001398"/>
</dbReference>
<feature type="compositionally biased region" description="Low complexity" evidence="1">
    <location>
        <begin position="1244"/>
        <end position="1259"/>
    </location>
</feature>
<dbReference type="EMBL" id="CCAG010023687">
    <property type="status" value="NOT_ANNOTATED_CDS"/>
    <property type="molecule type" value="Genomic_DNA"/>
</dbReference>
<accession>A0A1B0FCU5</accession>
<feature type="region of interest" description="Disordered" evidence="1">
    <location>
        <begin position="275"/>
        <end position="309"/>
    </location>
</feature>
<feature type="compositionally biased region" description="Polar residues" evidence="1">
    <location>
        <begin position="509"/>
        <end position="518"/>
    </location>
</feature>
<feature type="region of interest" description="Disordered" evidence="1">
    <location>
        <begin position="709"/>
        <end position="770"/>
    </location>
</feature>
<protein>
    <submittedName>
        <fullName evidence="3">Uncharacterized protein</fullName>
    </submittedName>
</protein>
<feature type="compositionally biased region" description="Low complexity" evidence="1">
    <location>
        <begin position="734"/>
        <end position="744"/>
    </location>
</feature>
<evidence type="ECO:0000313" key="3">
    <source>
        <dbReference type="EnsemblMetazoa" id="GMOY001398-PA"/>
    </source>
</evidence>
<name>A0A1B0FCU5_GLOMM</name>
<dbReference type="VEuPathDB" id="VectorBase:GMOY001398"/>
<feature type="compositionally biased region" description="Low complexity" evidence="1">
    <location>
        <begin position="752"/>
        <end position="762"/>
    </location>
</feature>
<reference evidence="3" key="1">
    <citation type="submission" date="2020-05" db="UniProtKB">
        <authorList>
            <consortium name="EnsemblMetazoa"/>
        </authorList>
    </citation>
    <scope>IDENTIFICATION</scope>
    <source>
        <strain evidence="3">Yale</strain>
    </source>
</reference>
<feature type="region of interest" description="Disordered" evidence="1">
    <location>
        <begin position="333"/>
        <end position="357"/>
    </location>
</feature>
<feature type="compositionally biased region" description="Polar residues" evidence="1">
    <location>
        <begin position="287"/>
        <end position="298"/>
    </location>
</feature>
<feature type="region of interest" description="Disordered" evidence="1">
    <location>
        <begin position="1219"/>
        <end position="1268"/>
    </location>
</feature>
<sequence length="1477" mass="162421">MQEPTTTGDVHRTYIESNETHFEAYVETVSELIYMPKGERDYGTLACWGTNSIGKQSEPCLFQVVPAAKPGALRNCTLRPYVVTSASLNSSNQTTMHANQMMMAMPTQYGRHESNFPHMEYVRERHNEQHHPYNVSRSKNSNSSGIRGTNSNNNSNQISSNRKVYTDDVKRTSNKINYSNNNNDDSANNNNKRSTSSATTTAIKNTNGTNNKSINHEAQQVGKNQSITMYNRHQQMIQQKYRQQASTVNVNNQQEQRLKKRTSFTPSQSLVGFKDEQISKQSKGRTKQSLEQTTSVNKNRPHTVESSSERPIAIAASKAFINNHQNDGLSLPAQLKANKNNNDISNDMKKKTRRKRSSRYDMQYHNGKECKNDRSIVGDIAKISTEKNQRTQQGQEAAQQQYWKDCKPKKQYNSKDFTKIVKKRKLNSTLSLSTTKVSQNVMAAVRTIKTTKILLNTGRKSQHNKSPKSQQKRKLNNKEIHHHHHSHPHPHPHPHNSNEHRSAAKEKASTASLSIVQSRHINKREIAIGREKVQQQDKSSAVSSNGISSSSSSSSTTSTSAFTLKQYSGTIQVKDDKPSTAGNGNELNIKPDSLKLNDKKRIRKSLTARNNKERYFGQMPNLSEIHLSSKYMNGSNSTEKGRNSIESDNNWSKEEEEQQSKLPPSAPKIISRATGNIQLPTKPSNSVEIINSRETSLAAVVAVNAGDSAYQGDDEQTENIDVFDNNSSVGIETGSGASTSSNNNDENKNNKNVESNHNSNFNEIEEDDDAQLDINEIDGETDNDIEEDELTDDEDAQNILDGMLDDYNTLTDSKILEDNDSDDDVTVNTKHAPQSTVNNYSMKQQLSQSKEETQLQAIDNSNDDNSNNNNRISEDTMESMDDVENVGLDEDENLEHDIDDNDDDDDVVVDGDDDENDSDNTDENDDINKASIDNEPHFDYSRMEYNFHNGIATHSLIGTYGNSDISSSNSLGSSSNGGGSINFDNYDNIIYSTMELECMPGYDGGLQQHFYLEAYDSKTKKLRLNTSSTYADVPIFRIDLSDLTPMDYYPDPNPALHLIVYSVNQKGRSEPIILENIPINEAEKRSDGRMGFSILPIAALLTGTLFTVGIGILFVVVVAIRKRRCQGGRNICDDKDKHLGMDVTVTAPLETGPGHQRLVVAYTLKQGIEKQPDILNAQKNTTGSVTSSPLGNRPSGIFIDANASNGGVGSKANYASNGGVSASNSTTNYDSPTINYNESGSTDPLQPQLNSPPSQSSTLKLGTDTRKTYQTPPLLYDALNRHDISRYDPLGLNINYDGSNSTLSSGGSVGNTSLTNNASSSLLQSNLANGHYTNHHHHHHTLPHPSAVIQHQPPVTTHTLGSEQLSISDYLTASSLIDYNLSKSSAGMISNVGGGTNGLSAATGTAATNAAVGHMTLPKSLALGSMLGANSVPHATTSSSNSTLTPSKSNCLTVTQKTNASRNHIITDTLPGPESCV</sequence>
<feature type="region of interest" description="Disordered" evidence="1">
    <location>
        <begin position="631"/>
        <end position="668"/>
    </location>
</feature>
<feature type="compositionally biased region" description="Low complexity" evidence="1">
    <location>
        <begin position="859"/>
        <end position="870"/>
    </location>
</feature>
<dbReference type="STRING" id="37546.A0A1B0FCU5"/>
<feature type="compositionally biased region" description="Low complexity" evidence="1">
    <location>
        <begin position="174"/>
        <end position="194"/>
    </location>
</feature>